<dbReference type="AlphaFoldDB" id="A0A0M6YDD1"/>
<evidence type="ECO:0000256" key="1">
    <source>
        <dbReference type="ARBA" id="ARBA00022578"/>
    </source>
</evidence>
<reference evidence="7" key="1">
    <citation type="submission" date="2015-07" db="EMBL/GenBank/DDBJ databases">
        <authorList>
            <person name="Rodrigo-Torres Lidia"/>
            <person name="Arahal R.David."/>
        </authorList>
    </citation>
    <scope>NUCLEOTIDE SEQUENCE [LARGE SCALE GENOMIC DNA]</scope>
    <source>
        <strain evidence="7">CECT 4801</strain>
    </source>
</reference>
<dbReference type="InterPro" id="IPR047930">
    <property type="entry name" value="Transpos_IS6"/>
</dbReference>
<evidence type="ECO:0000256" key="3">
    <source>
        <dbReference type="ARBA" id="ARBA00023172"/>
    </source>
</evidence>
<dbReference type="Proteomes" id="UP000048926">
    <property type="component" value="Unassembled WGS sequence"/>
</dbReference>
<dbReference type="PANTHER" id="PTHR35528:SF3">
    <property type="entry name" value="BLL1675 PROTEIN"/>
    <property type="match status" value="1"/>
</dbReference>
<organism evidence="5 7">
    <name type="scientific">Roseibium aggregatum</name>
    <dbReference type="NCBI Taxonomy" id="187304"/>
    <lineage>
        <taxon>Bacteria</taxon>
        <taxon>Pseudomonadati</taxon>
        <taxon>Pseudomonadota</taxon>
        <taxon>Alphaproteobacteria</taxon>
        <taxon>Hyphomicrobiales</taxon>
        <taxon>Stappiaceae</taxon>
        <taxon>Roseibium</taxon>
    </lineage>
</organism>
<gene>
    <name evidence="5" type="ORF">LAL4801_05709</name>
    <name evidence="6" type="ORF">LAL4801_05725</name>
</gene>
<name>A0A0M6YDD1_9HYPH</name>
<dbReference type="EMBL" id="CXST01000006">
    <property type="protein sequence ID" value="CTQ47247.1"/>
    <property type="molecule type" value="Genomic_DNA"/>
</dbReference>
<evidence type="ECO:0000313" key="7">
    <source>
        <dbReference type="Proteomes" id="UP000048926"/>
    </source>
</evidence>
<reference evidence="5" key="2">
    <citation type="submission" date="2015-07" db="EMBL/GenBank/DDBJ databases">
        <authorList>
            <person name="Noorani M."/>
        </authorList>
    </citation>
    <scope>NUCLEOTIDE SEQUENCE [LARGE SCALE GENOMIC DNA]</scope>
    <source>
        <strain evidence="5">CECT 4801</strain>
    </source>
</reference>
<dbReference type="Pfam" id="PF13610">
    <property type="entry name" value="DDE_Tnp_IS240"/>
    <property type="match status" value="1"/>
</dbReference>
<keyword evidence="2" id="KW-0238">DNA-binding</keyword>
<dbReference type="GO" id="GO:0006310">
    <property type="term" value="P:DNA recombination"/>
    <property type="evidence" value="ECO:0007669"/>
    <property type="project" value="UniProtKB-KW"/>
</dbReference>
<accession>A0A0M6YDD1</accession>
<evidence type="ECO:0000313" key="6">
    <source>
        <dbReference type="EMBL" id="CTQ47263.1"/>
    </source>
</evidence>
<dbReference type="OrthoDB" id="4315389at2"/>
<dbReference type="RefSeq" id="WP_055661412.1">
    <property type="nucleotide sequence ID" value="NZ_CXST01000006.1"/>
</dbReference>
<keyword evidence="1" id="KW-0815">Transposition</keyword>
<dbReference type="InterPro" id="IPR052183">
    <property type="entry name" value="IS_Transposase"/>
</dbReference>
<dbReference type="InterPro" id="IPR032874">
    <property type="entry name" value="DDE_dom"/>
</dbReference>
<dbReference type="GO" id="GO:0003677">
    <property type="term" value="F:DNA binding"/>
    <property type="evidence" value="ECO:0007669"/>
    <property type="project" value="UniProtKB-KW"/>
</dbReference>
<dbReference type="EMBL" id="CXST01000006">
    <property type="protein sequence ID" value="CTQ47263.1"/>
    <property type="molecule type" value="Genomic_DNA"/>
</dbReference>
<keyword evidence="3" id="KW-0233">DNA recombination</keyword>
<evidence type="ECO:0000313" key="5">
    <source>
        <dbReference type="EMBL" id="CTQ47247.1"/>
    </source>
</evidence>
<dbReference type="PANTHER" id="PTHR35528">
    <property type="entry name" value="BLL1675 PROTEIN"/>
    <property type="match status" value="1"/>
</dbReference>
<sequence length="250" mass="28867">MILTAIADKLKRQSKDDFKGRQFEAHLIIQAVSWYLRYPLSYRDLEEMFLERGFEVDHSTINRWVLAYAPLIEKRLRRFQKPHCGSVRIDETYVKIRGKWRYLYRAIDKHGNSIDFLLTAKRDLDAAKRFFRKMLRSTPLLSPGKIGTDGAGTFPPAIQGSVDEGLLASDPLHYVTKHLQQGIESDHFRLKKNMPKVGGFRSFNSARKTIAGFEAMLWLKKGFDFAGQWSVRDQNDLLAVLFGIEKVNEA</sequence>
<protein>
    <recommendedName>
        <fullName evidence="4">DDE domain-containing protein</fullName>
    </recommendedName>
</protein>
<evidence type="ECO:0000259" key="4">
    <source>
        <dbReference type="Pfam" id="PF13610"/>
    </source>
</evidence>
<feature type="domain" description="DDE" evidence="4">
    <location>
        <begin position="86"/>
        <end position="222"/>
    </location>
</feature>
<evidence type="ECO:0000256" key="2">
    <source>
        <dbReference type="ARBA" id="ARBA00023125"/>
    </source>
</evidence>
<keyword evidence="7" id="KW-1185">Reference proteome</keyword>
<proteinExistence type="predicted"/>
<dbReference type="GO" id="GO:0032196">
    <property type="term" value="P:transposition"/>
    <property type="evidence" value="ECO:0007669"/>
    <property type="project" value="UniProtKB-KW"/>
</dbReference>
<dbReference type="NCBIfam" id="NF033587">
    <property type="entry name" value="transpos_IS6"/>
    <property type="match status" value="1"/>
</dbReference>